<reference evidence="4" key="1">
    <citation type="submission" date="2015-10" db="EMBL/GenBank/DDBJ databases">
        <authorList>
            <person name="Gilbert D.G."/>
        </authorList>
    </citation>
    <scope>NUCLEOTIDE SEQUENCE</scope>
</reference>
<dbReference type="Gene3D" id="3.40.50.1220">
    <property type="entry name" value="TPP-binding domain"/>
    <property type="match status" value="1"/>
</dbReference>
<dbReference type="EMBL" id="CZRL01000008">
    <property type="protein sequence ID" value="CUS49896.1"/>
    <property type="molecule type" value="Genomic_DNA"/>
</dbReference>
<proteinExistence type="predicted"/>
<accession>A0A160TNI8</accession>
<dbReference type="PANTHER" id="PTHR11085">
    <property type="entry name" value="NAD-DEPENDENT PROTEIN DEACYLASE SIRTUIN-5, MITOCHONDRIAL-RELATED"/>
    <property type="match status" value="1"/>
</dbReference>
<dbReference type="AlphaFoldDB" id="A0A160TNI8"/>
<feature type="domain" description="Deacetylase sirtuin-type" evidence="3">
    <location>
        <begin position="1"/>
        <end position="255"/>
    </location>
</feature>
<gene>
    <name evidence="4" type="ORF">MGWOODY_XGa2976</name>
</gene>
<organism evidence="4">
    <name type="scientific">hydrothermal vent metagenome</name>
    <dbReference type="NCBI Taxonomy" id="652676"/>
    <lineage>
        <taxon>unclassified sequences</taxon>
        <taxon>metagenomes</taxon>
        <taxon>ecological metagenomes</taxon>
    </lineage>
</organism>
<dbReference type="Pfam" id="PF02146">
    <property type="entry name" value="SIR2"/>
    <property type="match status" value="1"/>
</dbReference>
<dbReference type="PROSITE" id="PS50305">
    <property type="entry name" value="SIRTUIN"/>
    <property type="match status" value="1"/>
</dbReference>
<sequence>MTEAAQIHKLSKQWLNDAERVVALTGAGISTDSGIPDFRGPQGVWTKDPDAEKLSDIRHYLADPAIRKKAWQARLDSPVWQAQPGAGHHALARLEQLGKLHTLITQNIDGLHQLAGNSPDVVVEIHGTVRKVRCMSCTYLVDMSVVLERLRYGEDDPSCPDCSGILKSATISFGQNLVPEDLIRSESAAKQCDLLLAVGSTLSVYPAASVVPIAKQSGARIIIINGGPTDLDGIADAVLRGQISELLPSILPSAH</sequence>
<protein>
    <submittedName>
        <fullName evidence="4">NAD-dependent protein deacetylase of SIR2 family</fullName>
    </submittedName>
</protein>
<dbReference type="InterPro" id="IPR026591">
    <property type="entry name" value="Sirtuin_cat_small_dom_sf"/>
</dbReference>
<dbReference type="InterPro" id="IPR003000">
    <property type="entry name" value="Sirtuin"/>
</dbReference>
<dbReference type="Gene3D" id="3.30.1600.10">
    <property type="entry name" value="SIR2/SIRT2 'Small Domain"/>
    <property type="match status" value="1"/>
</dbReference>
<evidence type="ECO:0000256" key="1">
    <source>
        <dbReference type="ARBA" id="ARBA00022679"/>
    </source>
</evidence>
<dbReference type="InterPro" id="IPR026590">
    <property type="entry name" value="Ssirtuin_cat_dom"/>
</dbReference>
<evidence type="ECO:0000313" key="4">
    <source>
        <dbReference type="EMBL" id="CUS49896.1"/>
    </source>
</evidence>
<evidence type="ECO:0000256" key="2">
    <source>
        <dbReference type="ARBA" id="ARBA00023027"/>
    </source>
</evidence>
<evidence type="ECO:0000259" key="3">
    <source>
        <dbReference type="PROSITE" id="PS50305"/>
    </source>
</evidence>
<dbReference type="InterPro" id="IPR029035">
    <property type="entry name" value="DHS-like_NAD/FAD-binding_dom"/>
</dbReference>
<keyword evidence="2" id="KW-0520">NAD</keyword>
<dbReference type="GO" id="GO:0017136">
    <property type="term" value="F:histone deacetylase activity, NAD-dependent"/>
    <property type="evidence" value="ECO:0007669"/>
    <property type="project" value="TreeGrafter"/>
</dbReference>
<name>A0A160TNI8_9ZZZZ</name>
<dbReference type="InterPro" id="IPR050134">
    <property type="entry name" value="NAD-dep_sirtuin_deacylases"/>
</dbReference>
<dbReference type="SUPFAM" id="SSF52467">
    <property type="entry name" value="DHS-like NAD/FAD-binding domain"/>
    <property type="match status" value="1"/>
</dbReference>
<dbReference type="GO" id="GO:0070403">
    <property type="term" value="F:NAD+ binding"/>
    <property type="evidence" value="ECO:0007669"/>
    <property type="project" value="InterPro"/>
</dbReference>
<dbReference type="CDD" id="cd01407">
    <property type="entry name" value="SIR2-fam"/>
    <property type="match status" value="1"/>
</dbReference>
<keyword evidence="1" id="KW-0808">Transferase</keyword>
<dbReference type="PANTHER" id="PTHR11085:SF4">
    <property type="entry name" value="NAD-DEPENDENT PROTEIN DEACYLASE"/>
    <property type="match status" value="1"/>
</dbReference>